<evidence type="ECO:0000313" key="3">
    <source>
        <dbReference type="EMBL" id="GFY66610.1"/>
    </source>
</evidence>
<dbReference type="Proteomes" id="UP000886998">
    <property type="component" value="Unassembled WGS sequence"/>
</dbReference>
<gene>
    <name evidence="3" type="ORF">TNIN_463341</name>
</gene>
<name>A0A8X6Y5T7_9ARAC</name>
<keyword evidence="4" id="KW-1185">Reference proteome</keyword>
<feature type="transmembrane region" description="Helical" evidence="2">
    <location>
        <begin position="29"/>
        <end position="48"/>
    </location>
</feature>
<accession>A0A8X6Y5T7</accession>
<keyword evidence="2" id="KW-0472">Membrane</keyword>
<protein>
    <submittedName>
        <fullName evidence="3">Uncharacterized protein</fullName>
    </submittedName>
</protein>
<comment type="caution">
    <text evidence="3">The sequence shown here is derived from an EMBL/GenBank/DDBJ whole genome shotgun (WGS) entry which is preliminary data.</text>
</comment>
<reference evidence="3" key="1">
    <citation type="submission" date="2020-08" db="EMBL/GenBank/DDBJ databases">
        <title>Multicomponent nature underlies the extraordinary mechanical properties of spider dragline silk.</title>
        <authorList>
            <person name="Kono N."/>
            <person name="Nakamura H."/>
            <person name="Mori M."/>
            <person name="Yoshida Y."/>
            <person name="Ohtoshi R."/>
            <person name="Malay A.D."/>
            <person name="Moran D.A.P."/>
            <person name="Tomita M."/>
            <person name="Numata K."/>
            <person name="Arakawa K."/>
        </authorList>
    </citation>
    <scope>NUCLEOTIDE SEQUENCE</scope>
</reference>
<evidence type="ECO:0000256" key="2">
    <source>
        <dbReference type="SAM" id="Phobius"/>
    </source>
</evidence>
<organism evidence="3 4">
    <name type="scientific">Trichonephila inaurata madagascariensis</name>
    <dbReference type="NCBI Taxonomy" id="2747483"/>
    <lineage>
        <taxon>Eukaryota</taxon>
        <taxon>Metazoa</taxon>
        <taxon>Ecdysozoa</taxon>
        <taxon>Arthropoda</taxon>
        <taxon>Chelicerata</taxon>
        <taxon>Arachnida</taxon>
        <taxon>Araneae</taxon>
        <taxon>Araneomorphae</taxon>
        <taxon>Entelegynae</taxon>
        <taxon>Araneoidea</taxon>
        <taxon>Nephilidae</taxon>
        <taxon>Trichonephila</taxon>
        <taxon>Trichonephila inaurata</taxon>
    </lineage>
</organism>
<sequence>MYGFHAIPSTLPSHRPRASTDHGVSTTRIFLLAYLFFAFLGILAAFLLPPKTESALAGIFYSIAGVSLLVFLGRIIQYYRFLRRLRESGAPLDQRNLSFKSYLCKIFCPCKCSSSETPQQNETQNLEMLERNL</sequence>
<dbReference type="AlphaFoldDB" id="A0A8X6Y5T7"/>
<evidence type="ECO:0000313" key="4">
    <source>
        <dbReference type="Proteomes" id="UP000886998"/>
    </source>
</evidence>
<evidence type="ECO:0000256" key="1">
    <source>
        <dbReference type="SAM" id="MobiDB-lite"/>
    </source>
</evidence>
<keyword evidence="2" id="KW-1133">Transmembrane helix</keyword>
<dbReference type="EMBL" id="BMAV01016136">
    <property type="protein sequence ID" value="GFY66610.1"/>
    <property type="molecule type" value="Genomic_DNA"/>
</dbReference>
<feature type="region of interest" description="Disordered" evidence="1">
    <location>
        <begin position="1"/>
        <end position="21"/>
    </location>
</feature>
<keyword evidence="2" id="KW-0812">Transmembrane</keyword>
<feature type="transmembrane region" description="Helical" evidence="2">
    <location>
        <begin position="54"/>
        <end position="76"/>
    </location>
</feature>
<proteinExistence type="predicted"/>